<proteinExistence type="inferred from homology"/>
<evidence type="ECO:0000313" key="6">
    <source>
        <dbReference type="EMBL" id="MDB9223868.1"/>
    </source>
</evidence>
<dbReference type="SUPFAM" id="SSF56349">
    <property type="entry name" value="DNA breaking-rejoining enzymes"/>
    <property type="match status" value="1"/>
</dbReference>
<dbReference type="PANTHER" id="PTHR30349">
    <property type="entry name" value="PHAGE INTEGRASE-RELATED"/>
    <property type="match status" value="1"/>
</dbReference>
<dbReference type="AlphaFoldDB" id="A0AAW6FLD9"/>
<evidence type="ECO:0000256" key="2">
    <source>
        <dbReference type="ARBA" id="ARBA00023125"/>
    </source>
</evidence>
<feature type="coiled-coil region" evidence="4">
    <location>
        <begin position="64"/>
        <end position="91"/>
    </location>
</feature>
<keyword evidence="4" id="KW-0175">Coiled coil</keyword>
<evidence type="ECO:0000256" key="1">
    <source>
        <dbReference type="ARBA" id="ARBA00008857"/>
    </source>
</evidence>
<dbReference type="InterPro" id="IPR010998">
    <property type="entry name" value="Integrase_recombinase_N"/>
</dbReference>
<organism evidence="6 7">
    <name type="scientific">Odoribacter splanchnicus</name>
    <dbReference type="NCBI Taxonomy" id="28118"/>
    <lineage>
        <taxon>Bacteria</taxon>
        <taxon>Pseudomonadati</taxon>
        <taxon>Bacteroidota</taxon>
        <taxon>Bacteroidia</taxon>
        <taxon>Bacteroidales</taxon>
        <taxon>Odoribacteraceae</taxon>
        <taxon>Odoribacter</taxon>
    </lineage>
</organism>
<comment type="similarity">
    <text evidence="1">Belongs to the 'phage' integrase family.</text>
</comment>
<comment type="caution">
    <text evidence="6">The sequence shown here is derived from an EMBL/GenBank/DDBJ whole genome shotgun (WGS) entry which is preliminary data.</text>
</comment>
<protein>
    <submittedName>
        <fullName evidence="6">Site-specific integrase</fullName>
    </submittedName>
</protein>
<dbReference type="PROSITE" id="PS51898">
    <property type="entry name" value="TYR_RECOMBINASE"/>
    <property type="match status" value="1"/>
</dbReference>
<dbReference type="PANTHER" id="PTHR30349:SF64">
    <property type="entry name" value="PROPHAGE INTEGRASE INTD-RELATED"/>
    <property type="match status" value="1"/>
</dbReference>
<sequence>MKASISVICYKYKTLSNGESPLMLRIHKDGKRKLVSIGLSIHPQLWDFTKNEPKPKCPNKDLINKIILDKKAEYQKEILELNAEQKDYTASSLVENKKAKYEPKTVIDFYKELIQNFKDAGKTGNKSIYTNSLNSLKAFTHNKLNILFSDIDVDWLKRYEKWQRSNKNKETTISLQFRTLRSAYNKAIEAKATSAKSYPFKAFNINRFNTKTRKRSLSKEEIMRIITTETVNATYIRQLTRDIFKFSYLCAGIPFVDIANLTMENINRQNLSYVRQKTHGEVKGIIGKEAKEIIDKYAYHRKKAAYLFPIFDARVHKTPQQKANRIHKVCAQINRELKELAQELEISDNLTTYVARHSFATILKRSGVDIALISELMGHSDLTTTQIYLDSFDEEQINTAMQHLV</sequence>
<dbReference type="EMBL" id="JAQMRD010000016">
    <property type="protein sequence ID" value="MDB9223868.1"/>
    <property type="molecule type" value="Genomic_DNA"/>
</dbReference>
<evidence type="ECO:0000259" key="5">
    <source>
        <dbReference type="PROSITE" id="PS51898"/>
    </source>
</evidence>
<feature type="domain" description="Tyr recombinase" evidence="5">
    <location>
        <begin position="212"/>
        <end position="401"/>
    </location>
</feature>
<dbReference type="InterPro" id="IPR035386">
    <property type="entry name" value="Arm-DNA-bind_5"/>
</dbReference>
<gene>
    <name evidence="6" type="ORF">PN645_12740</name>
</gene>
<dbReference type="Pfam" id="PF17293">
    <property type="entry name" value="Arm-DNA-bind_5"/>
    <property type="match status" value="1"/>
</dbReference>
<dbReference type="InterPro" id="IPR025269">
    <property type="entry name" value="SAM-like_dom"/>
</dbReference>
<dbReference type="GeneID" id="61275257"/>
<dbReference type="GO" id="GO:0015074">
    <property type="term" value="P:DNA integration"/>
    <property type="evidence" value="ECO:0007669"/>
    <property type="project" value="InterPro"/>
</dbReference>
<dbReference type="CDD" id="cd01185">
    <property type="entry name" value="INTN1_C_like"/>
    <property type="match status" value="1"/>
</dbReference>
<keyword evidence="2" id="KW-0238">DNA-binding</keyword>
<dbReference type="GO" id="GO:0003677">
    <property type="term" value="F:DNA binding"/>
    <property type="evidence" value="ECO:0007669"/>
    <property type="project" value="UniProtKB-KW"/>
</dbReference>
<reference evidence="6" key="1">
    <citation type="submission" date="2023-01" db="EMBL/GenBank/DDBJ databases">
        <title>Human gut microbiome strain richness.</title>
        <authorList>
            <person name="Chen-Liaw A."/>
        </authorList>
    </citation>
    <scope>NUCLEOTIDE SEQUENCE</scope>
    <source>
        <strain evidence="6">RTP21484st1_B7_RTP21484_190118</strain>
    </source>
</reference>
<dbReference type="RefSeq" id="WP_041556672.1">
    <property type="nucleotide sequence ID" value="NZ_JAQMRB010000017.1"/>
</dbReference>
<dbReference type="GO" id="GO:0006310">
    <property type="term" value="P:DNA recombination"/>
    <property type="evidence" value="ECO:0007669"/>
    <property type="project" value="UniProtKB-KW"/>
</dbReference>
<dbReference type="InterPro" id="IPR013762">
    <property type="entry name" value="Integrase-like_cat_sf"/>
</dbReference>
<dbReference type="Gene3D" id="1.10.443.10">
    <property type="entry name" value="Intergrase catalytic core"/>
    <property type="match status" value="1"/>
</dbReference>
<evidence type="ECO:0000256" key="4">
    <source>
        <dbReference type="SAM" id="Coils"/>
    </source>
</evidence>
<evidence type="ECO:0000313" key="7">
    <source>
        <dbReference type="Proteomes" id="UP001212263"/>
    </source>
</evidence>
<dbReference type="Pfam" id="PF00589">
    <property type="entry name" value="Phage_integrase"/>
    <property type="match status" value="1"/>
</dbReference>
<feature type="coiled-coil region" evidence="4">
    <location>
        <begin position="323"/>
        <end position="350"/>
    </location>
</feature>
<accession>A0AAW6FLD9</accession>
<dbReference type="Proteomes" id="UP001212263">
    <property type="component" value="Unassembled WGS sequence"/>
</dbReference>
<dbReference type="InterPro" id="IPR002104">
    <property type="entry name" value="Integrase_catalytic"/>
</dbReference>
<keyword evidence="3" id="KW-0233">DNA recombination</keyword>
<dbReference type="InterPro" id="IPR050090">
    <property type="entry name" value="Tyrosine_recombinase_XerCD"/>
</dbReference>
<dbReference type="Gene3D" id="1.10.150.130">
    <property type="match status" value="1"/>
</dbReference>
<evidence type="ECO:0000256" key="3">
    <source>
        <dbReference type="ARBA" id="ARBA00023172"/>
    </source>
</evidence>
<name>A0AAW6FLD9_9BACT</name>
<dbReference type="Pfam" id="PF13102">
    <property type="entry name" value="Phage_int_SAM_5"/>
    <property type="match status" value="1"/>
</dbReference>
<dbReference type="InterPro" id="IPR011010">
    <property type="entry name" value="DNA_brk_join_enz"/>
</dbReference>